<sequence>MPKNLIFTKIIATLFLTAALTLTVHYTYADDPCKSITDLDKKAECYEKEIEEREEEYQSTSKKLADVRSKKNGISSKITELSGQLNVTQAELNEVDGDIKELQAVLEEINKNLSDRKDRLSEKIALRNHVIRNYSKRTMMNELELFFGAGMGDTKLSGFQLSYMSHMFNKSVSDEAITLIKALNSEISNFEKDKAEAEKLKNELEDEKNNLVALKAELDNRKANAQGEFNELGEKEDNYAGDLADLEKEINELSEKQQAILQAKSGEFSASLSEGVETDDSRTSPSYNPGFSPAFAAFSYGAYTHRNGMSQYGARGRAEDGQEYEEILKFYYKTEVEEKDDLDDKEICVNDGGNKKDIKMGEYLKGLGEMPPSWHEEALKAQAVAARTYAYRYTKNGNCICTTTNCQYWHKDLMSRSDRQRWYDAIKNTAGIILKGDVSAQYSSTTGGWINNVGWDKDGSWPNDAYEKKGGSPWFFKAWFTQTYKKDSSTCSLKSPWLTGKEMADILNAYVLLKAGKNTERVVPETINKCSISGVSGKPYSKDELRDKAESIDKGFSNVTGVETPKYSDGRTTSITFQTDQGSYTVDGQLFMKAFNVRAPGYIAIKYSPDTKALYSILKK</sequence>
<gene>
    <name evidence="4" type="ORF">A2619_04185</name>
</gene>
<accession>A0A1F4X4I9</accession>
<feature type="domain" description="Sporulation stage II protein D amidase enhancer LytB N-terminal" evidence="3">
    <location>
        <begin position="357"/>
        <end position="434"/>
    </location>
</feature>
<reference evidence="4 5" key="1">
    <citation type="journal article" date="2016" name="Nat. Commun.">
        <title>Thousands of microbial genomes shed light on interconnected biogeochemical processes in an aquifer system.</title>
        <authorList>
            <person name="Anantharaman K."/>
            <person name="Brown C.T."/>
            <person name="Hug L.A."/>
            <person name="Sharon I."/>
            <person name="Castelle C.J."/>
            <person name="Probst A.J."/>
            <person name="Thomas B.C."/>
            <person name="Singh A."/>
            <person name="Wilkins M.J."/>
            <person name="Karaoz U."/>
            <person name="Brodie E.L."/>
            <person name="Williams K.H."/>
            <person name="Hubbard S.S."/>
            <person name="Banfield J.F."/>
        </authorList>
    </citation>
    <scope>NUCLEOTIDE SEQUENCE [LARGE SCALE GENOMIC DNA]</scope>
</reference>
<dbReference type="Gene3D" id="6.10.250.3150">
    <property type="match status" value="1"/>
</dbReference>
<feature type="chain" id="PRO_5009515145" description="Sporulation stage II protein D amidase enhancer LytB N-terminal domain-containing protein" evidence="2">
    <location>
        <begin position="30"/>
        <end position="620"/>
    </location>
</feature>
<organism evidence="4 5">
    <name type="scientific">candidate division WWE3 bacterium RIFOXYD1_FULL_39_9</name>
    <dbReference type="NCBI Taxonomy" id="1802649"/>
    <lineage>
        <taxon>Bacteria</taxon>
        <taxon>Katanobacteria</taxon>
    </lineage>
</organism>
<dbReference type="EMBL" id="MEWG01000039">
    <property type="protein sequence ID" value="OGC76624.1"/>
    <property type="molecule type" value="Genomic_DNA"/>
</dbReference>
<protein>
    <recommendedName>
        <fullName evidence="3">Sporulation stage II protein D amidase enhancer LytB N-terminal domain-containing protein</fullName>
    </recommendedName>
</protein>
<keyword evidence="1" id="KW-0175">Coiled coil</keyword>
<dbReference type="Pfam" id="PF08486">
    <property type="entry name" value="SpoIID"/>
    <property type="match status" value="1"/>
</dbReference>
<dbReference type="AlphaFoldDB" id="A0A1F4X4I9"/>
<feature type="coiled-coil region" evidence="1">
    <location>
        <begin position="36"/>
        <end position="123"/>
    </location>
</feature>
<evidence type="ECO:0000313" key="5">
    <source>
        <dbReference type="Proteomes" id="UP000176815"/>
    </source>
</evidence>
<evidence type="ECO:0000256" key="1">
    <source>
        <dbReference type="SAM" id="Coils"/>
    </source>
</evidence>
<evidence type="ECO:0000256" key="2">
    <source>
        <dbReference type="SAM" id="SignalP"/>
    </source>
</evidence>
<evidence type="ECO:0000313" key="4">
    <source>
        <dbReference type="EMBL" id="OGC76624.1"/>
    </source>
</evidence>
<dbReference type="InterPro" id="IPR013693">
    <property type="entry name" value="SpoIID/LytB_N"/>
</dbReference>
<proteinExistence type="predicted"/>
<comment type="caution">
    <text evidence="4">The sequence shown here is derived from an EMBL/GenBank/DDBJ whole genome shotgun (WGS) entry which is preliminary data.</text>
</comment>
<name>A0A1F4X4I9_UNCKA</name>
<evidence type="ECO:0000259" key="3">
    <source>
        <dbReference type="Pfam" id="PF08486"/>
    </source>
</evidence>
<keyword evidence="2" id="KW-0732">Signal</keyword>
<feature type="coiled-coil region" evidence="1">
    <location>
        <begin position="180"/>
        <end position="263"/>
    </location>
</feature>
<dbReference type="Proteomes" id="UP000176815">
    <property type="component" value="Unassembled WGS sequence"/>
</dbReference>
<feature type="signal peptide" evidence="2">
    <location>
        <begin position="1"/>
        <end position="29"/>
    </location>
</feature>